<dbReference type="PANTHER" id="PTHR36565:SF5">
    <property type="entry name" value="TOXIN MJ0605-RELATED"/>
    <property type="match status" value="1"/>
</dbReference>
<dbReference type="PANTHER" id="PTHR36565">
    <property type="entry name" value="UPF0332 PROTEIN TM_1000"/>
    <property type="match status" value="1"/>
</dbReference>
<evidence type="ECO:0000259" key="2">
    <source>
        <dbReference type="Pfam" id="PF05168"/>
    </source>
</evidence>
<sequence>MSKEEIHLYLERARQDLQAVEINIQNGLYHVAVSRAYYAMFYAATAILKSQGIERGKHSGIISAFGEYFVKPRLIEVEYAKMLTHAFDSRNDGDYDVSFVVSKELAEAEFKDARRFVNRIEQYFHQGKEQ</sequence>
<accession>A0A3B0VIY4</accession>
<dbReference type="InterPro" id="IPR052226">
    <property type="entry name" value="UPF0332_toxin"/>
</dbReference>
<dbReference type="AlphaFoldDB" id="A0A3B0VIY4"/>
<evidence type="ECO:0000256" key="1">
    <source>
        <dbReference type="ARBA" id="ARBA00038248"/>
    </source>
</evidence>
<evidence type="ECO:0000313" key="3">
    <source>
        <dbReference type="EMBL" id="VAW42881.1"/>
    </source>
</evidence>
<protein>
    <recommendedName>
        <fullName evidence="2">HEPN domain-containing protein</fullName>
    </recommendedName>
</protein>
<dbReference type="EMBL" id="UOEU01000978">
    <property type="protein sequence ID" value="VAW42881.1"/>
    <property type="molecule type" value="Genomic_DNA"/>
</dbReference>
<feature type="domain" description="HEPN" evidence="2">
    <location>
        <begin position="8"/>
        <end position="121"/>
    </location>
</feature>
<reference evidence="3" key="1">
    <citation type="submission" date="2018-06" db="EMBL/GenBank/DDBJ databases">
        <authorList>
            <person name="Zhirakovskaya E."/>
        </authorList>
    </citation>
    <scope>NUCLEOTIDE SEQUENCE</scope>
</reference>
<dbReference type="Pfam" id="PF05168">
    <property type="entry name" value="HEPN"/>
    <property type="match status" value="1"/>
</dbReference>
<dbReference type="Gene3D" id="1.20.120.330">
    <property type="entry name" value="Nucleotidyltransferases domain 2"/>
    <property type="match status" value="1"/>
</dbReference>
<organism evidence="3">
    <name type="scientific">hydrothermal vent metagenome</name>
    <dbReference type="NCBI Taxonomy" id="652676"/>
    <lineage>
        <taxon>unclassified sequences</taxon>
        <taxon>metagenomes</taxon>
        <taxon>ecological metagenomes</taxon>
    </lineage>
</organism>
<gene>
    <name evidence="3" type="ORF">MNBD_CHLOROFLEXI01-5357</name>
</gene>
<proteinExistence type="inferred from homology"/>
<name>A0A3B0VIY4_9ZZZZ</name>
<dbReference type="InterPro" id="IPR007842">
    <property type="entry name" value="HEPN_dom"/>
</dbReference>
<comment type="similarity">
    <text evidence="1">Belongs to the UPF0332 family.</text>
</comment>